<comment type="caution">
    <text evidence="18">The sequence shown here is derived from an EMBL/GenBank/DDBJ whole genome shotgun (WGS) entry which is preliminary data.</text>
</comment>
<evidence type="ECO:0000256" key="15">
    <source>
        <dbReference type="PIRSR" id="PIRSR006404-1"/>
    </source>
</evidence>
<dbReference type="GO" id="GO:0006508">
    <property type="term" value="P:proteolysis"/>
    <property type="evidence" value="ECO:0007669"/>
    <property type="project" value="UniProtKB-KW"/>
</dbReference>
<feature type="domain" description="Peptidase M50" evidence="17">
    <location>
        <begin position="49"/>
        <end position="122"/>
    </location>
</feature>
<dbReference type="PIRSF" id="PIRSF006404">
    <property type="entry name" value="UCP006404_Pept_M50_CBS"/>
    <property type="match status" value="1"/>
</dbReference>
<organism evidence="18 19">
    <name type="scientific">Nonomuraea rhodomycinica</name>
    <dbReference type="NCBI Taxonomy" id="1712872"/>
    <lineage>
        <taxon>Bacteria</taxon>
        <taxon>Bacillati</taxon>
        <taxon>Actinomycetota</taxon>
        <taxon>Actinomycetes</taxon>
        <taxon>Streptosporangiales</taxon>
        <taxon>Streptosporangiaceae</taxon>
        <taxon>Nonomuraea</taxon>
    </lineage>
</organism>
<evidence type="ECO:0000256" key="4">
    <source>
        <dbReference type="ARBA" id="ARBA00022670"/>
    </source>
</evidence>
<protein>
    <recommendedName>
        <fullName evidence="14">Zinc metalloprotease</fullName>
    </recommendedName>
</protein>
<evidence type="ECO:0000256" key="8">
    <source>
        <dbReference type="ARBA" id="ARBA00022801"/>
    </source>
</evidence>
<gene>
    <name evidence="18" type="ORF">HT134_04875</name>
</gene>
<evidence type="ECO:0000256" key="2">
    <source>
        <dbReference type="ARBA" id="ARBA00007931"/>
    </source>
</evidence>
<name>A0A7Y6MAH0_9ACTN</name>
<dbReference type="PANTHER" id="PTHR39188:SF3">
    <property type="entry name" value="STAGE IV SPORULATION PROTEIN FB"/>
    <property type="match status" value="1"/>
</dbReference>
<comment type="similarity">
    <text evidence="2 14">Belongs to the peptidase M50B family.</text>
</comment>
<evidence type="ECO:0000256" key="5">
    <source>
        <dbReference type="ARBA" id="ARBA00022692"/>
    </source>
</evidence>
<evidence type="ECO:0000256" key="11">
    <source>
        <dbReference type="ARBA" id="ARBA00023049"/>
    </source>
</evidence>
<evidence type="ECO:0000259" key="17">
    <source>
        <dbReference type="Pfam" id="PF02163"/>
    </source>
</evidence>
<feature type="binding site" evidence="16">
    <location>
        <position position="154"/>
    </location>
    <ligand>
        <name>Zn(2+)</name>
        <dbReference type="ChEBI" id="CHEBI:29105"/>
        <note>catalytic</note>
    </ligand>
</feature>
<reference evidence="18 19" key="1">
    <citation type="submission" date="2020-06" db="EMBL/GenBank/DDBJ databases">
        <authorList>
            <person name="Chanama M."/>
        </authorList>
    </citation>
    <scope>NUCLEOTIDE SEQUENCE [LARGE SCALE GENOMIC DNA]</scope>
    <source>
        <strain evidence="18 19">TBRC6557</strain>
    </source>
</reference>
<keyword evidence="4 14" id="KW-0645">Protease</keyword>
<evidence type="ECO:0000256" key="12">
    <source>
        <dbReference type="ARBA" id="ARBA00023122"/>
    </source>
</evidence>
<evidence type="ECO:0000256" key="13">
    <source>
        <dbReference type="ARBA" id="ARBA00023136"/>
    </source>
</evidence>
<evidence type="ECO:0000256" key="16">
    <source>
        <dbReference type="PIRSR" id="PIRSR006404-2"/>
    </source>
</evidence>
<evidence type="ECO:0000256" key="3">
    <source>
        <dbReference type="ARBA" id="ARBA00022475"/>
    </source>
</evidence>
<dbReference type="GO" id="GO:0005886">
    <property type="term" value="C:plasma membrane"/>
    <property type="evidence" value="ECO:0007669"/>
    <property type="project" value="UniProtKB-SubCell"/>
</dbReference>
<proteinExistence type="inferred from homology"/>
<feature type="transmembrane region" description="Helical" evidence="14">
    <location>
        <begin position="193"/>
        <end position="215"/>
    </location>
</feature>
<keyword evidence="11 14" id="KW-0482">Metalloprotease</keyword>
<keyword evidence="10 14" id="KW-1133">Transmembrane helix</keyword>
<dbReference type="InterPro" id="IPR046342">
    <property type="entry name" value="CBS_dom_sf"/>
</dbReference>
<feature type="transmembrane region" description="Helical" evidence="14">
    <location>
        <begin position="12"/>
        <end position="28"/>
    </location>
</feature>
<dbReference type="Pfam" id="PF02163">
    <property type="entry name" value="Peptidase_M50"/>
    <property type="match status" value="2"/>
</dbReference>
<feature type="domain" description="Peptidase M50" evidence="17">
    <location>
        <begin position="133"/>
        <end position="183"/>
    </location>
</feature>
<dbReference type="SUPFAM" id="SSF54631">
    <property type="entry name" value="CBS-domain pair"/>
    <property type="match status" value="1"/>
</dbReference>
<keyword evidence="13 14" id="KW-0472">Membrane</keyword>
<dbReference type="InterPro" id="IPR008915">
    <property type="entry name" value="Peptidase_M50"/>
</dbReference>
<keyword evidence="9 14" id="KW-0862">Zinc</keyword>
<keyword evidence="7" id="KW-0677">Repeat</keyword>
<dbReference type="EMBL" id="JABWGO010000001">
    <property type="protein sequence ID" value="NUW39469.1"/>
    <property type="molecule type" value="Genomic_DNA"/>
</dbReference>
<comment type="cofactor">
    <cofactor evidence="14 16">
        <name>Zn(2+)</name>
        <dbReference type="ChEBI" id="CHEBI:29105"/>
    </cofactor>
    <text evidence="14 16">Binds 1 zinc ion per subunit.</text>
</comment>
<feature type="binding site" evidence="16">
    <location>
        <position position="62"/>
    </location>
    <ligand>
        <name>Zn(2+)</name>
        <dbReference type="ChEBI" id="CHEBI:29105"/>
        <note>catalytic</note>
    </ligand>
</feature>
<feature type="transmembrane region" description="Helical" evidence="14">
    <location>
        <begin position="99"/>
        <end position="122"/>
    </location>
</feature>
<keyword evidence="5 14" id="KW-0812">Transmembrane</keyword>
<dbReference type="GO" id="GO:0046872">
    <property type="term" value="F:metal ion binding"/>
    <property type="evidence" value="ECO:0007669"/>
    <property type="project" value="UniProtKB-UniRule"/>
</dbReference>
<evidence type="ECO:0000256" key="1">
    <source>
        <dbReference type="ARBA" id="ARBA00004651"/>
    </source>
</evidence>
<evidence type="ECO:0000256" key="7">
    <source>
        <dbReference type="ARBA" id="ARBA00022737"/>
    </source>
</evidence>
<evidence type="ECO:0000256" key="6">
    <source>
        <dbReference type="ARBA" id="ARBA00022723"/>
    </source>
</evidence>
<evidence type="ECO:0000313" key="19">
    <source>
        <dbReference type="Proteomes" id="UP000546126"/>
    </source>
</evidence>
<keyword evidence="3 14" id="KW-1003">Cell membrane</keyword>
<keyword evidence="6 14" id="KW-0479">Metal-binding</keyword>
<keyword evidence="19" id="KW-1185">Reference proteome</keyword>
<evidence type="ECO:0000256" key="14">
    <source>
        <dbReference type="PIRNR" id="PIRNR006404"/>
    </source>
</evidence>
<dbReference type="RefSeq" id="WP_175599008.1">
    <property type="nucleotide sequence ID" value="NZ_JABWGO010000001.1"/>
</dbReference>
<feature type="active site" evidence="15">
    <location>
        <position position="59"/>
    </location>
</feature>
<feature type="transmembrane region" description="Helical" evidence="14">
    <location>
        <begin position="40"/>
        <end position="57"/>
    </location>
</feature>
<evidence type="ECO:0000256" key="10">
    <source>
        <dbReference type="ARBA" id="ARBA00022989"/>
    </source>
</evidence>
<sequence length="369" mass="38406">MAGIPVRAHWSALAITAVIVGLLGTTVLPRAVPGSGQPEYWLVAVVTGVLFIASLLAHELAHALVARRCALDVGSVTLWVLGGYTEVEAGAKSPRVELATAAAGPLVSLGVAVLSLLAYLFLPRPALPASGAAWLGTMNLLLGLFNLLPGAPLDGGRVLHALVWWRSGDASRADRAAARAGHVLGTTLLSTGVVIMLLWNWLNGLWLAVLGWYIATSARQELTLKLARAGLGGLTVRDVMTPMPDLAPAWMNVEGLIQKVVLNSRQTIFPVVTFTGTPVGSVSLDTLAAVPAERRSSTRVETLTTAQRPVRTLAPGDGAVLLLDQSPQSRLVAAVVEDGRLVGMVTGADLGRALGQALLRTGADAHTSG</sequence>
<dbReference type="GO" id="GO:0008237">
    <property type="term" value="F:metallopeptidase activity"/>
    <property type="evidence" value="ECO:0007669"/>
    <property type="project" value="UniProtKB-UniRule"/>
</dbReference>
<dbReference type="PANTHER" id="PTHR39188">
    <property type="entry name" value="MEMBRANE-ASSOCIATED ZINC METALLOPROTEASE M50B"/>
    <property type="match status" value="1"/>
</dbReference>
<accession>A0A7Y6MAH0</accession>
<feature type="binding site" evidence="16">
    <location>
        <position position="58"/>
    </location>
    <ligand>
        <name>Zn(2+)</name>
        <dbReference type="ChEBI" id="CHEBI:29105"/>
        <note>catalytic</note>
    </ligand>
</feature>
<feature type="transmembrane region" description="Helical" evidence="14">
    <location>
        <begin position="129"/>
        <end position="148"/>
    </location>
</feature>
<dbReference type="Proteomes" id="UP000546126">
    <property type="component" value="Unassembled WGS sequence"/>
</dbReference>
<dbReference type="AlphaFoldDB" id="A0A7Y6MAH0"/>
<dbReference type="Gene3D" id="3.10.580.10">
    <property type="entry name" value="CBS-domain"/>
    <property type="match status" value="1"/>
</dbReference>
<evidence type="ECO:0000313" key="18">
    <source>
        <dbReference type="EMBL" id="NUW39469.1"/>
    </source>
</evidence>
<keyword evidence="12" id="KW-0129">CBS domain</keyword>
<comment type="subcellular location">
    <subcellularLocation>
        <location evidence="1 14">Cell membrane</location>
        <topology evidence="1 14">Multi-pass membrane protein</topology>
    </subcellularLocation>
</comment>
<evidence type="ECO:0000256" key="9">
    <source>
        <dbReference type="ARBA" id="ARBA00022833"/>
    </source>
</evidence>
<dbReference type="InterPro" id="IPR016483">
    <property type="entry name" value="UCP006404_Pept_M50_CBS"/>
</dbReference>
<keyword evidence="8 14" id="KW-0378">Hydrolase</keyword>